<reference evidence="1" key="1">
    <citation type="submission" date="2019-11" db="EMBL/GenBank/DDBJ databases">
        <title>Nori genome reveals adaptations in red seaweeds to the harsh intertidal environment.</title>
        <authorList>
            <person name="Wang D."/>
            <person name="Mao Y."/>
        </authorList>
    </citation>
    <scope>NUCLEOTIDE SEQUENCE</scope>
    <source>
        <tissue evidence="1">Gametophyte</tissue>
    </source>
</reference>
<keyword evidence="2" id="KW-1185">Reference proteome</keyword>
<gene>
    <name evidence="1" type="ORF">I4F81_001255</name>
</gene>
<protein>
    <submittedName>
        <fullName evidence="1">Uncharacterized protein</fullName>
    </submittedName>
</protein>
<evidence type="ECO:0000313" key="1">
    <source>
        <dbReference type="EMBL" id="KAK1858654.1"/>
    </source>
</evidence>
<proteinExistence type="predicted"/>
<comment type="caution">
    <text evidence="1">The sequence shown here is derived from an EMBL/GenBank/DDBJ whole genome shotgun (WGS) entry which is preliminary data.</text>
</comment>
<dbReference type="Proteomes" id="UP000798662">
    <property type="component" value="Chromosome 1"/>
</dbReference>
<accession>A0ACC3BLQ1</accession>
<dbReference type="EMBL" id="CM020618">
    <property type="protein sequence ID" value="KAK1858654.1"/>
    <property type="molecule type" value="Genomic_DNA"/>
</dbReference>
<evidence type="ECO:0000313" key="2">
    <source>
        <dbReference type="Proteomes" id="UP000798662"/>
    </source>
</evidence>
<sequence>MPLPSSGAPRSAIPTHSSRSRRAPPPRNSRPHPLHRRASPFPSPPPLTARTPTPPPILIAMGIHRVSLYGLTDAVATLVGTGHRKGGHAGDRKERGHNDVLERFVLASEEGHGASVRMASKHWKALVDAHAGYCSYAGSTTTPSCKADITWLVSTTPTHISAKQAARLLAANSPGSPTSARPVQPLQDRRVMCSLGRRPGKAGLLH</sequence>
<name>A0ACC3BLQ1_PYRYE</name>
<organism evidence="1 2">
    <name type="scientific">Pyropia yezoensis</name>
    <name type="common">Susabi-nori</name>
    <name type="synonym">Porphyra yezoensis</name>
    <dbReference type="NCBI Taxonomy" id="2788"/>
    <lineage>
        <taxon>Eukaryota</taxon>
        <taxon>Rhodophyta</taxon>
        <taxon>Bangiophyceae</taxon>
        <taxon>Bangiales</taxon>
        <taxon>Bangiaceae</taxon>
        <taxon>Pyropia</taxon>
    </lineage>
</organism>